<keyword evidence="6" id="KW-0547">Nucleotide-binding</keyword>
<evidence type="ECO:0000256" key="9">
    <source>
        <dbReference type="ARBA" id="ARBA00031547"/>
    </source>
</evidence>
<evidence type="ECO:0000256" key="7">
    <source>
        <dbReference type="ARBA" id="ARBA00022840"/>
    </source>
</evidence>
<dbReference type="Proteomes" id="UP001431209">
    <property type="component" value="Unassembled WGS sequence"/>
</dbReference>
<dbReference type="GO" id="GO:0070733">
    <property type="term" value="F:AMPylase activity"/>
    <property type="evidence" value="ECO:0007669"/>
    <property type="project" value="TreeGrafter"/>
</dbReference>
<evidence type="ECO:0000313" key="11">
    <source>
        <dbReference type="Proteomes" id="UP001431209"/>
    </source>
</evidence>
<keyword evidence="8" id="KW-0460">Magnesium</keyword>
<dbReference type="GO" id="GO:0046872">
    <property type="term" value="F:metal ion binding"/>
    <property type="evidence" value="ECO:0007669"/>
    <property type="project" value="UniProtKB-KW"/>
</dbReference>
<keyword evidence="7" id="KW-0067">ATP-binding</keyword>
<dbReference type="GO" id="GO:0005524">
    <property type="term" value="F:ATP binding"/>
    <property type="evidence" value="ECO:0007669"/>
    <property type="project" value="UniProtKB-KW"/>
</dbReference>
<evidence type="ECO:0000256" key="5">
    <source>
        <dbReference type="ARBA" id="ARBA00022723"/>
    </source>
</evidence>
<keyword evidence="3" id="KW-0808">Transferase</keyword>
<evidence type="ECO:0000313" key="10">
    <source>
        <dbReference type="EMBL" id="KAL0490672.1"/>
    </source>
</evidence>
<keyword evidence="11" id="KW-1185">Reference proteome</keyword>
<comment type="cofactor">
    <cofactor evidence="1">
        <name>Mg(2+)</name>
        <dbReference type="ChEBI" id="CHEBI:18420"/>
    </cofactor>
</comment>
<dbReference type="EMBL" id="JAOPGA020001708">
    <property type="protein sequence ID" value="KAL0490672.1"/>
    <property type="molecule type" value="Genomic_DNA"/>
</dbReference>
<dbReference type="Pfam" id="PF02696">
    <property type="entry name" value="SelO"/>
    <property type="match status" value="1"/>
</dbReference>
<sequence length="518" mass="58829">MFSKTQSLLKPITIMSVKPNTLDKLRFDNTYSNLPSKFFSKLPPTPVNAPYLISYNPKVGELLDIDSSTVNTKEAAEYFSGNKLLPGSNPLAMLYSGHQFGYYVQQLGDGRAILLGQVRNHQDQLWDLHIKGGGPTPYSRGGDGRAVLRSTIREYLGSEAVHYLGIPTTRGLCITGTKDEVYRESIETGAMLIRVAQSHVRFGSFEVFFYRKQHENLKILADYVMNEHFKEIPKGNYAAFYSEVVKRTATMIAKWMSVGYENGVMNTDNMSILGLTIDYGPFGFVERYDPDWVVNHSDDMGRYALSNQPAIGEWNLKRLAIALSGIDQFNSTYTEELQDALLHYQPTYEEHYDMLMNKKLGLQEVKEGDQTLTKDLLKILSLNGGIDFTNFYRGLSNIDHSQPVNAENYIKTLTQDESHLQKLQEWMGKYTSRLSQQLSLTDENQTKELKERMLKVNPKFIPRAHVMQTAIVAAQQDDFSIVNTLLNLYQNPFDEHPGNEKYTKEAPRGFSNCLTCSS</sequence>
<evidence type="ECO:0000256" key="6">
    <source>
        <dbReference type="ARBA" id="ARBA00022741"/>
    </source>
</evidence>
<dbReference type="AlphaFoldDB" id="A0AAW2ZPT5"/>
<proteinExistence type="inferred from homology"/>
<dbReference type="InterPro" id="IPR003846">
    <property type="entry name" value="SelO"/>
</dbReference>
<name>A0AAW2ZPT5_9EUKA</name>
<gene>
    <name evidence="10" type="ORF">AKO1_003962</name>
</gene>
<comment type="similarity">
    <text evidence="2">Belongs to the SELO family.</text>
</comment>
<protein>
    <recommendedName>
        <fullName evidence="9">Selenoprotein O</fullName>
    </recommendedName>
</protein>
<keyword evidence="4" id="KW-0548">Nucleotidyltransferase</keyword>
<dbReference type="NCBIfam" id="NF000658">
    <property type="entry name" value="PRK00029.1"/>
    <property type="match status" value="1"/>
</dbReference>
<evidence type="ECO:0000256" key="8">
    <source>
        <dbReference type="ARBA" id="ARBA00022842"/>
    </source>
</evidence>
<dbReference type="PANTHER" id="PTHR32057">
    <property type="entry name" value="PROTEIN ADENYLYLTRANSFERASE SELO, MITOCHONDRIAL"/>
    <property type="match status" value="1"/>
</dbReference>
<organism evidence="10 11">
    <name type="scientific">Acrasis kona</name>
    <dbReference type="NCBI Taxonomy" id="1008807"/>
    <lineage>
        <taxon>Eukaryota</taxon>
        <taxon>Discoba</taxon>
        <taxon>Heterolobosea</taxon>
        <taxon>Tetramitia</taxon>
        <taxon>Eutetramitia</taxon>
        <taxon>Acrasidae</taxon>
        <taxon>Acrasis</taxon>
    </lineage>
</organism>
<evidence type="ECO:0000256" key="2">
    <source>
        <dbReference type="ARBA" id="ARBA00009747"/>
    </source>
</evidence>
<evidence type="ECO:0000256" key="1">
    <source>
        <dbReference type="ARBA" id="ARBA00001946"/>
    </source>
</evidence>
<accession>A0AAW2ZPT5</accession>
<dbReference type="HAMAP" id="MF_00692">
    <property type="entry name" value="SelO"/>
    <property type="match status" value="1"/>
</dbReference>
<evidence type="ECO:0000256" key="3">
    <source>
        <dbReference type="ARBA" id="ARBA00022679"/>
    </source>
</evidence>
<dbReference type="PANTHER" id="PTHR32057:SF14">
    <property type="entry name" value="PROTEIN ADENYLYLTRANSFERASE SELO, MITOCHONDRIAL"/>
    <property type="match status" value="1"/>
</dbReference>
<comment type="caution">
    <text evidence="10">The sequence shown here is derived from an EMBL/GenBank/DDBJ whole genome shotgun (WGS) entry which is preliminary data.</text>
</comment>
<evidence type="ECO:0000256" key="4">
    <source>
        <dbReference type="ARBA" id="ARBA00022695"/>
    </source>
</evidence>
<keyword evidence="5" id="KW-0479">Metal-binding</keyword>
<reference evidence="10 11" key="1">
    <citation type="submission" date="2024-03" db="EMBL/GenBank/DDBJ databases">
        <title>The Acrasis kona genome and developmental transcriptomes reveal deep origins of eukaryotic multicellular pathways.</title>
        <authorList>
            <person name="Sheikh S."/>
            <person name="Fu C.-J."/>
            <person name="Brown M.W."/>
            <person name="Baldauf S.L."/>
        </authorList>
    </citation>
    <scope>NUCLEOTIDE SEQUENCE [LARGE SCALE GENOMIC DNA]</scope>
    <source>
        <strain evidence="10 11">ATCC MYA-3509</strain>
    </source>
</reference>